<dbReference type="RefSeq" id="WP_284875326.1">
    <property type="nucleotide sequence ID" value="NZ_CP126970.1"/>
</dbReference>
<dbReference type="PANTHER" id="PTHR30055">
    <property type="entry name" value="HTH-TYPE TRANSCRIPTIONAL REGULATOR RUTR"/>
    <property type="match status" value="1"/>
</dbReference>
<evidence type="ECO:0000313" key="6">
    <source>
        <dbReference type="EMBL" id="WIM70746.1"/>
    </source>
</evidence>
<protein>
    <submittedName>
        <fullName evidence="6">TetR/AcrR family transcriptional regulator</fullName>
    </submittedName>
</protein>
<keyword evidence="3" id="KW-0804">Transcription</keyword>
<dbReference type="EMBL" id="CP126970">
    <property type="protein sequence ID" value="WIM70746.1"/>
    <property type="molecule type" value="Genomic_DNA"/>
</dbReference>
<gene>
    <name evidence="6" type="ORF">QP029_02640</name>
</gene>
<keyword evidence="7" id="KW-1185">Reference proteome</keyword>
<name>A0ABY8VP04_9CORY</name>
<dbReference type="PANTHER" id="PTHR30055:SF234">
    <property type="entry name" value="HTH-TYPE TRANSCRIPTIONAL REGULATOR BETI"/>
    <property type="match status" value="1"/>
</dbReference>
<evidence type="ECO:0000259" key="5">
    <source>
        <dbReference type="PROSITE" id="PS50977"/>
    </source>
</evidence>
<dbReference type="InterPro" id="IPR001647">
    <property type="entry name" value="HTH_TetR"/>
</dbReference>
<dbReference type="InterPro" id="IPR009057">
    <property type="entry name" value="Homeodomain-like_sf"/>
</dbReference>
<evidence type="ECO:0000256" key="3">
    <source>
        <dbReference type="ARBA" id="ARBA00023163"/>
    </source>
</evidence>
<evidence type="ECO:0000313" key="7">
    <source>
        <dbReference type="Proteomes" id="UP001238805"/>
    </source>
</evidence>
<organism evidence="6 7">
    <name type="scientific">Corynebacterium suedekumii</name>
    <dbReference type="NCBI Taxonomy" id="3049801"/>
    <lineage>
        <taxon>Bacteria</taxon>
        <taxon>Bacillati</taxon>
        <taxon>Actinomycetota</taxon>
        <taxon>Actinomycetes</taxon>
        <taxon>Mycobacteriales</taxon>
        <taxon>Corynebacteriaceae</taxon>
        <taxon>Corynebacterium</taxon>
    </lineage>
</organism>
<reference evidence="6 7" key="1">
    <citation type="submission" date="2023-05" db="EMBL/GenBank/DDBJ databases">
        <title>Corynebacterium suedekumii sp. nov. and Corynebacterium breve sp. nov. isolated from raw cow's milk.</title>
        <authorList>
            <person name="Baer M.K."/>
            <person name="Mehl L."/>
            <person name="Hellmuth R."/>
            <person name="Marke G."/>
            <person name="Lipski A."/>
        </authorList>
    </citation>
    <scope>NUCLEOTIDE SEQUENCE [LARGE SCALE GENOMIC DNA]</scope>
    <source>
        <strain evidence="6 7">LM112</strain>
    </source>
</reference>
<dbReference type="SUPFAM" id="SSF46689">
    <property type="entry name" value="Homeodomain-like"/>
    <property type="match status" value="1"/>
</dbReference>
<dbReference type="Proteomes" id="UP001238805">
    <property type="component" value="Chromosome"/>
</dbReference>
<proteinExistence type="predicted"/>
<accession>A0ABY8VP04</accession>
<sequence length="201" mass="21962">MSRKSAEQRRAEALDAARRIILREGIAQVSVRKVAEEAGMSTGSLRHIFPLHDDLFVALLDDGADHAQPRVTAIIEQGFAAGRAPVDVAVDALIEIVPTRDDTRLEALSQLAVLSAHSGNADVVSSRRRAGEGLDRLCEALGQWSTRPADFDAVELRLILDGLVLRLLERPDTDEERVRDLLRGVLLRMGLPGSAHSQLRP</sequence>
<feature type="DNA-binding region" description="H-T-H motif" evidence="4">
    <location>
        <begin position="30"/>
        <end position="49"/>
    </location>
</feature>
<dbReference type="InterPro" id="IPR036271">
    <property type="entry name" value="Tet_transcr_reg_TetR-rel_C_sf"/>
</dbReference>
<dbReference type="PROSITE" id="PS50977">
    <property type="entry name" value="HTH_TETR_2"/>
    <property type="match status" value="1"/>
</dbReference>
<dbReference type="Pfam" id="PF00440">
    <property type="entry name" value="TetR_N"/>
    <property type="match status" value="1"/>
</dbReference>
<keyword evidence="1" id="KW-0805">Transcription regulation</keyword>
<evidence type="ECO:0000256" key="4">
    <source>
        <dbReference type="PROSITE-ProRule" id="PRU00335"/>
    </source>
</evidence>
<keyword evidence="2 4" id="KW-0238">DNA-binding</keyword>
<dbReference type="InterPro" id="IPR050109">
    <property type="entry name" value="HTH-type_TetR-like_transc_reg"/>
</dbReference>
<evidence type="ECO:0000256" key="1">
    <source>
        <dbReference type="ARBA" id="ARBA00023015"/>
    </source>
</evidence>
<feature type="domain" description="HTH tetR-type" evidence="5">
    <location>
        <begin position="7"/>
        <end position="67"/>
    </location>
</feature>
<dbReference type="SUPFAM" id="SSF48498">
    <property type="entry name" value="Tetracyclin repressor-like, C-terminal domain"/>
    <property type="match status" value="1"/>
</dbReference>
<dbReference type="Gene3D" id="1.10.357.10">
    <property type="entry name" value="Tetracycline Repressor, domain 2"/>
    <property type="match status" value="1"/>
</dbReference>
<evidence type="ECO:0000256" key="2">
    <source>
        <dbReference type="ARBA" id="ARBA00023125"/>
    </source>
</evidence>